<dbReference type="STRING" id="311410.LA5095_00687"/>
<dbReference type="GeneID" id="97671155"/>
<dbReference type="SUPFAM" id="SSF51206">
    <property type="entry name" value="cAMP-binding domain-like"/>
    <property type="match status" value="1"/>
</dbReference>
<evidence type="ECO:0000313" key="3">
    <source>
        <dbReference type="Proteomes" id="UP000049983"/>
    </source>
</evidence>
<dbReference type="Pfam" id="PF00027">
    <property type="entry name" value="cNMP_binding"/>
    <property type="match status" value="1"/>
</dbReference>
<feature type="domain" description="Cyclic nucleotide-binding" evidence="1">
    <location>
        <begin position="1"/>
        <end position="114"/>
    </location>
</feature>
<gene>
    <name evidence="2" type="ORF">LA5096_03827</name>
</gene>
<dbReference type="AlphaFoldDB" id="A0A0M6ZCI9"/>
<protein>
    <submittedName>
        <fullName evidence="2">Cyclic nucleotide-binding domain protein</fullName>
    </submittedName>
</protein>
<keyword evidence="3" id="KW-1185">Reference proteome</keyword>
<dbReference type="InterPro" id="IPR018490">
    <property type="entry name" value="cNMP-bd_dom_sf"/>
</dbReference>
<dbReference type="InterPro" id="IPR014710">
    <property type="entry name" value="RmlC-like_jellyroll"/>
</dbReference>
<name>A0A0M6ZCI9_9HYPH</name>
<dbReference type="InterPro" id="IPR000595">
    <property type="entry name" value="cNMP-bd_dom"/>
</dbReference>
<dbReference type="SMART" id="SM00100">
    <property type="entry name" value="cNMP"/>
    <property type="match status" value="1"/>
</dbReference>
<dbReference type="EMBL" id="CXWC01000011">
    <property type="protein sequence ID" value="CTQ73863.1"/>
    <property type="molecule type" value="Genomic_DNA"/>
</dbReference>
<accession>A0A0M6ZCI9</accession>
<dbReference type="RefSeq" id="WP_055111924.1">
    <property type="nucleotide sequence ID" value="NZ_CXWA01000005.1"/>
</dbReference>
<dbReference type="Proteomes" id="UP000049983">
    <property type="component" value="Unassembled WGS sequence"/>
</dbReference>
<proteinExistence type="predicted"/>
<dbReference type="Gene3D" id="2.60.120.10">
    <property type="entry name" value="Jelly Rolls"/>
    <property type="match status" value="1"/>
</dbReference>
<sequence>MSDWKQLFEDAPTRTLEQGAILFRREDRVRSMYLVRSGMVALERPLADGTALTLSVATSGMALAEASLSAKTYHCDAIACLNSKIAFMPRATFRSALRDRPDDALGLIETYAREIQSQRARIEILRLRRVADRLDAWLDLNGEPPSGGWIRVADQIGVSPPALYRELARRRR</sequence>
<dbReference type="PROSITE" id="PS50042">
    <property type="entry name" value="CNMP_BINDING_3"/>
    <property type="match status" value="1"/>
</dbReference>
<organism evidence="2 3">
    <name type="scientific">Roseibium album</name>
    <dbReference type="NCBI Taxonomy" id="311410"/>
    <lineage>
        <taxon>Bacteria</taxon>
        <taxon>Pseudomonadati</taxon>
        <taxon>Pseudomonadota</taxon>
        <taxon>Alphaproteobacteria</taxon>
        <taxon>Hyphomicrobiales</taxon>
        <taxon>Stappiaceae</taxon>
        <taxon>Roseibium</taxon>
    </lineage>
</organism>
<evidence type="ECO:0000313" key="2">
    <source>
        <dbReference type="EMBL" id="CTQ73863.1"/>
    </source>
</evidence>
<reference evidence="3" key="1">
    <citation type="submission" date="2015-07" db="EMBL/GenBank/DDBJ databases">
        <authorList>
            <person name="Rodrigo-Torres Lidia"/>
            <person name="Arahal R.David."/>
        </authorList>
    </citation>
    <scope>NUCLEOTIDE SEQUENCE [LARGE SCALE GENOMIC DNA]</scope>
    <source>
        <strain evidence="3">CECT 5096</strain>
    </source>
</reference>
<evidence type="ECO:0000259" key="1">
    <source>
        <dbReference type="PROSITE" id="PS50042"/>
    </source>
</evidence>
<dbReference type="CDD" id="cd00038">
    <property type="entry name" value="CAP_ED"/>
    <property type="match status" value="1"/>
</dbReference>